<gene>
    <name evidence="2" type="ORF">AWC23_18810</name>
</gene>
<reference evidence="2 3" key="1">
    <citation type="submission" date="2016-01" db="EMBL/GenBank/DDBJ databases">
        <title>The new phylogeny of the genus Mycobacterium.</title>
        <authorList>
            <person name="Tarcisio F."/>
            <person name="Conor M."/>
            <person name="Antonella G."/>
            <person name="Elisabetta G."/>
            <person name="Giulia F.S."/>
            <person name="Sara T."/>
            <person name="Anna F."/>
            <person name="Clotilde B."/>
            <person name="Roberto B."/>
            <person name="Veronica D.S."/>
            <person name="Fabio R."/>
            <person name="Monica P."/>
            <person name="Olivier J."/>
            <person name="Enrico T."/>
            <person name="Nicola S."/>
        </authorList>
    </citation>
    <scope>NUCLEOTIDE SEQUENCE [LARGE SCALE GENOMIC DNA]</scope>
    <source>
        <strain evidence="2 3">DSM 44616</strain>
    </source>
</reference>
<feature type="region of interest" description="Disordered" evidence="1">
    <location>
        <begin position="1"/>
        <end position="22"/>
    </location>
</feature>
<sequence>MYASQLHTSQYSDAGQRRERRAKVAKRTVRALAPMLMAGLPWYGAAIGHADTNREREACALMDDHATAIRLGYSSTPVQYALAVLSTEMPPEDAGHVLLAATQDACPNHAADLPPGWR</sequence>
<protein>
    <recommendedName>
        <fullName evidence="4">DUF732 domain-containing protein</fullName>
    </recommendedName>
</protein>
<dbReference type="EMBL" id="LQPR01000041">
    <property type="protein sequence ID" value="ORW70213.1"/>
    <property type="molecule type" value="Genomic_DNA"/>
</dbReference>
<evidence type="ECO:0000313" key="3">
    <source>
        <dbReference type="Proteomes" id="UP000193387"/>
    </source>
</evidence>
<evidence type="ECO:0008006" key="4">
    <source>
        <dbReference type="Google" id="ProtNLM"/>
    </source>
</evidence>
<feature type="compositionally biased region" description="Polar residues" evidence="1">
    <location>
        <begin position="1"/>
        <end position="13"/>
    </location>
</feature>
<dbReference type="Proteomes" id="UP000193387">
    <property type="component" value="Unassembled WGS sequence"/>
</dbReference>
<evidence type="ECO:0000256" key="1">
    <source>
        <dbReference type="SAM" id="MobiDB-lite"/>
    </source>
</evidence>
<keyword evidence="3" id="KW-1185">Reference proteome</keyword>
<dbReference type="AlphaFoldDB" id="A0AAJ3TU94"/>
<evidence type="ECO:0000313" key="2">
    <source>
        <dbReference type="EMBL" id="ORW70213.1"/>
    </source>
</evidence>
<proteinExistence type="predicted"/>
<name>A0AAJ3TU94_9MYCO</name>
<comment type="caution">
    <text evidence="2">The sequence shown here is derived from an EMBL/GenBank/DDBJ whole genome shotgun (WGS) entry which is preliminary data.</text>
</comment>
<organism evidence="2 3">
    <name type="scientific">Mycobacterium saskatchewanense</name>
    <dbReference type="NCBI Taxonomy" id="220927"/>
    <lineage>
        <taxon>Bacteria</taxon>
        <taxon>Bacillati</taxon>
        <taxon>Actinomycetota</taxon>
        <taxon>Actinomycetes</taxon>
        <taxon>Mycobacteriales</taxon>
        <taxon>Mycobacteriaceae</taxon>
        <taxon>Mycobacterium</taxon>
        <taxon>Mycobacterium simiae complex</taxon>
    </lineage>
</organism>
<accession>A0AAJ3TU94</accession>